<dbReference type="PROSITE" id="PS50853">
    <property type="entry name" value="FN3"/>
    <property type="match status" value="3"/>
</dbReference>
<feature type="domain" description="Fibronectin type-III" evidence="1">
    <location>
        <begin position="420"/>
        <end position="522"/>
    </location>
</feature>
<sequence length="522" mass="58292">EVAVNDAPYGQHIVLGLRPYSSTHITLALRYVDAKNVTRTGEAVVIATKTAVDKPTSSRNLKIVRLTPEKTTLEWEAPEDSNGPLDGYVYRVCKTTTCSATPSLYCGELRYGMHRFLNLSDLARRQHYWVWLAGYNVLTGNATEKAVGNYSALCFRLLPPAPPPRSVEIKVVTQSDLKATQVQVQVPAGFFDKANGNITYIEWLVAEESEIGNCASPDTWQEAHSRDPVPCYSIISEEKILDVAGFPSGCETSGDVIRCTLGTDEDCSTTICNGKLKENVTYGVKLRAFNNAGYFDSQATFFRGGRSFEHQRPSAPRNFAVRKNVPEGVTMAWDEPEQPNGIVNGYTYAICYVSSCESEPGKYCSDNRQTSERALTITADSDRYYWVWLAAYRYHKGSTQRIIGDYTTACFRTTPPRLNAPKNFFLTSATPEEASMKWESPDDTSGLQGYLYVICTVESCSHEPPTSCSDKRVTTDRSLTVTTEPNNYYWVWLTAFNKNYDTGNKIHGHYTSLCFRTPTDTS</sequence>
<reference evidence="2" key="1">
    <citation type="submission" date="2016-03" db="EMBL/GenBank/DDBJ databases">
        <title>Gut transcriptome analysis on engorged females of Ornithodoros mimon (Acari: Argasidae) and phylogenetic inferences of soft ticks.</title>
        <authorList>
            <person name="Landulfo G.A."/>
            <person name="Giovanni D."/>
            <person name="Carvalho E."/>
            <person name="Junqueira-de-Azevedo I."/>
            <person name="Patane J."/>
            <person name="Mendoca R."/>
            <person name="Barros-Battesti D."/>
        </authorList>
    </citation>
    <scope>NUCLEOTIDE SEQUENCE</scope>
    <source>
        <strain evidence="2">Females</strain>
        <tissue evidence="2">Gut</tissue>
    </source>
</reference>
<dbReference type="InterPro" id="IPR003961">
    <property type="entry name" value="FN3_dom"/>
</dbReference>
<dbReference type="EMBL" id="GEIB01000089">
    <property type="protein sequence ID" value="JAR87667.1"/>
    <property type="molecule type" value="Transcribed_RNA"/>
</dbReference>
<name>A0A147BA73_9ACAR</name>
<dbReference type="InterPro" id="IPR050713">
    <property type="entry name" value="RTP_Phos/Ushers"/>
</dbReference>
<accession>A0A147BA73</accession>
<evidence type="ECO:0000313" key="2">
    <source>
        <dbReference type="EMBL" id="JAR87667.1"/>
    </source>
</evidence>
<dbReference type="PANTHER" id="PTHR46957">
    <property type="entry name" value="CYTOKINE RECEPTOR"/>
    <property type="match status" value="1"/>
</dbReference>
<feature type="domain" description="Fibronectin type-III" evidence="1">
    <location>
        <begin position="315"/>
        <end position="417"/>
    </location>
</feature>
<feature type="non-terminal residue" evidence="2">
    <location>
        <position position="1"/>
    </location>
</feature>
<evidence type="ECO:0000259" key="1">
    <source>
        <dbReference type="PROSITE" id="PS50853"/>
    </source>
</evidence>
<dbReference type="Gene3D" id="2.60.40.10">
    <property type="entry name" value="Immunoglobulins"/>
    <property type="match status" value="3"/>
</dbReference>
<dbReference type="CDD" id="cd00063">
    <property type="entry name" value="FN3"/>
    <property type="match status" value="3"/>
</dbReference>
<proteinExistence type="predicted"/>
<dbReference type="GO" id="GO:0016020">
    <property type="term" value="C:membrane"/>
    <property type="evidence" value="ECO:0007669"/>
    <property type="project" value="UniProtKB-SubCell"/>
</dbReference>
<protein>
    <submittedName>
        <fullName evidence="2">Cre dep 1 protein</fullName>
    </submittedName>
</protein>
<dbReference type="SMART" id="SM00060">
    <property type="entry name" value="FN3"/>
    <property type="match status" value="4"/>
</dbReference>
<feature type="domain" description="Fibronectin type-III" evidence="1">
    <location>
        <begin position="57"/>
        <end position="161"/>
    </location>
</feature>
<dbReference type="SUPFAM" id="SSF49265">
    <property type="entry name" value="Fibronectin type III"/>
    <property type="match status" value="2"/>
</dbReference>
<dbReference type="InterPro" id="IPR036116">
    <property type="entry name" value="FN3_sf"/>
</dbReference>
<organism evidence="2">
    <name type="scientific">Alectorobius mimon</name>
    <dbReference type="NCBI Taxonomy" id="360319"/>
    <lineage>
        <taxon>Eukaryota</taxon>
        <taxon>Metazoa</taxon>
        <taxon>Ecdysozoa</taxon>
        <taxon>Arthropoda</taxon>
        <taxon>Chelicerata</taxon>
        <taxon>Arachnida</taxon>
        <taxon>Acari</taxon>
        <taxon>Parasitiformes</taxon>
        <taxon>Ixodida</taxon>
        <taxon>Ixodoidea</taxon>
        <taxon>Argasidae</taxon>
        <taxon>Ornithodorinae</taxon>
        <taxon>Alectorobius</taxon>
    </lineage>
</organism>
<dbReference type="InterPro" id="IPR013783">
    <property type="entry name" value="Ig-like_fold"/>
</dbReference>
<dbReference type="PANTHER" id="PTHR46957:SF3">
    <property type="entry name" value="CYTOKINE RECEPTOR"/>
    <property type="match status" value="1"/>
</dbReference>
<dbReference type="AlphaFoldDB" id="A0A147BA73"/>